<evidence type="ECO:0000313" key="2">
    <source>
        <dbReference type="EMBL" id="ABG84988.1"/>
    </source>
</evidence>
<dbReference type="STRING" id="195103.CPF_2600"/>
<accession>A0A0H2YV39</accession>
<evidence type="ECO:0000313" key="3">
    <source>
        <dbReference type="Proteomes" id="UP000001823"/>
    </source>
</evidence>
<gene>
    <name evidence="2" type="ordered locus">CPF_2600</name>
</gene>
<dbReference type="KEGG" id="cpf:CPF_2600"/>
<sequence length="357" mass="41939">MSKNPYLDSVIKYLKDKKFSEIINLKPNEINKFIRENKSDIISSLNLSEDNFNSCRSYISICLKAIIIINFLSNEEVNIYNKLLQCKTTKEVTYLLRDKEKLPFYLSDNISVQIRKEINSIKESKTLNIYNKENLEEVKLEQTTLETFKEKKKLNIDSLITLIKNDNSLNKKLNNCTDKEIYSLIKENFNETYEISDELIDEYIDIKNSSESIEIDETINIEKVNLINKELTDQLAVLQENFNQVSLENQNLLNEKESLLAEIDRLNKDIDKYKNKAENQKVENLISMKLNTFNSLLNNNSPERQITIKDFILVNISKFIDKHNLIKTENLISQNRDLYSEMVQICLLSFMHENLLF</sequence>
<keyword evidence="1" id="KW-0175">Coiled coil</keyword>
<proteinExistence type="predicted"/>
<protein>
    <submittedName>
        <fullName evidence="2">Uncharacterized protein</fullName>
    </submittedName>
</protein>
<organism evidence="2 3">
    <name type="scientific">Clostridium perfringens (strain ATCC 13124 / DSM 756 / JCM 1290 / NCIMB 6125 / NCTC 8237 / Type A)</name>
    <dbReference type="NCBI Taxonomy" id="195103"/>
    <lineage>
        <taxon>Bacteria</taxon>
        <taxon>Bacillati</taxon>
        <taxon>Bacillota</taxon>
        <taxon>Clostridia</taxon>
        <taxon>Eubacteriales</taxon>
        <taxon>Clostridiaceae</taxon>
        <taxon>Clostridium</taxon>
    </lineage>
</organism>
<reference evidence="2 3" key="1">
    <citation type="journal article" date="2006" name="Genome Res.">
        <title>Skewed genomic variability in strains of the toxigenic bacterial pathogen, Clostridium perfringens.</title>
        <authorList>
            <person name="Myers G.S."/>
            <person name="Rasko D.A."/>
            <person name="Cheung J.K."/>
            <person name="Ravel J."/>
            <person name="Seshadri R."/>
            <person name="Deboy R.T."/>
            <person name="Ren Q."/>
            <person name="Varga J."/>
            <person name="Awad M.M."/>
            <person name="Brinkac L.M."/>
            <person name="Daugherty S.C."/>
            <person name="Haft D.H."/>
            <person name="Dodson R.J."/>
            <person name="Madupu R."/>
            <person name="Nelson W.C."/>
            <person name="Rosovitz M.J."/>
            <person name="Sullivan S.A."/>
            <person name="Khouri H."/>
            <person name="Dimitrov G.I."/>
            <person name="Watkins K.L."/>
            <person name="Mulligan S."/>
            <person name="Benton J."/>
            <person name="Radune D."/>
            <person name="Fisher D.J."/>
            <person name="Atkins H.S."/>
            <person name="Hiscox T."/>
            <person name="Jost B.H."/>
            <person name="Billington S.J."/>
            <person name="Songer J.G."/>
            <person name="McClane B.A."/>
            <person name="Titball R.W."/>
            <person name="Rood J.I."/>
            <person name="Melville S.B."/>
            <person name="Paulsen I.T."/>
        </authorList>
    </citation>
    <scope>NUCLEOTIDE SEQUENCE [LARGE SCALE GENOMIC DNA]</scope>
    <source>
        <strain evidence="3">ATCC 13124 / DSM 756 / JCM 1290 / NCIMB 6125 / NCTC 8237 / S 107 / Type A</strain>
    </source>
</reference>
<dbReference type="AlphaFoldDB" id="A0A0H2YV39"/>
<keyword evidence="3" id="KW-1185">Reference proteome</keyword>
<dbReference type="HOGENOM" id="CLU_775454_0_0_9"/>
<evidence type="ECO:0000256" key="1">
    <source>
        <dbReference type="SAM" id="Coils"/>
    </source>
</evidence>
<dbReference type="PaxDb" id="195103-CPF_2600"/>
<feature type="coiled-coil region" evidence="1">
    <location>
        <begin position="221"/>
        <end position="283"/>
    </location>
</feature>
<dbReference type="RefSeq" id="WP_011591113.1">
    <property type="nucleotide sequence ID" value="NC_008261.1"/>
</dbReference>
<dbReference type="EMBL" id="CP000246">
    <property type="protein sequence ID" value="ABG84988.1"/>
    <property type="molecule type" value="Genomic_DNA"/>
</dbReference>
<dbReference type="Proteomes" id="UP000001823">
    <property type="component" value="Chromosome"/>
</dbReference>
<name>A0A0H2YV39_CLOP1</name>